<gene>
    <name evidence="4" type="ORF">Tci_018606</name>
</gene>
<dbReference type="Gene3D" id="4.10.60.10">
    <property type="entry name" value="Zinc finger, CCHC-type"/>
    <property type="match status" value="1"/>
</dbReference>
<feature type="compositionally biased region" description="Polar residues" evidence="2">
    <location>
        <begin position="646"/>
        <end position="656"/>
    </location>
</feature>
<feature type="compositionally biased region" description="Polar residues" evidence="2">
    <location>
        <begin position="545"/>
        <end position="573"/>
    </location>
</feature>
<accession>A0A6L2KB02</accession>
<keyword evidence="1" id="KW-0862">Zinc</keyword>
<sequence>MPKVLLLAWDRVSKIKNAFGYKQYKTEDVQELFRKLFNDVQNIHEELAEYINTPSWNHLAFSNYDDDDDEDYTIAITPEEPNNSLSMGDEHLDTIPATKSDEEFTNSNDDSTSIDDDSNSIADDYFSIDNIDYVEASPPNSELVSLDGEIKDDNLHKKLLNINILIAKIESLNDNPTPDSVLKSPSAFPIPVEDNGFFLDKSDTSLFYSDNSLPEFETFSDHTEETSSGSTTPHADYSFPKYDSFIFEIEPDQGELSSIVMEDNLREPCVHVPNVLPTHPTLILDSDFIPSDNSLPESEIFYFDIEEKNSGSTTIRADISLPAIECFNYKSEPDPGELTSIVDFGIYENVLLATNVNLSPEDDQSRLFTYVVWIFLSFLTPNGGALRKCILNGPYIPTTVVVQTVVTTDDSPSIPEHTTVETRMNMSPPNKAHFESEKEAIHLILTGIGDEIYSIVDAYQTAQEMWEAIERLQQGESLNIQHQEWLSFVTIVKQQHKLNEVSYHKLFDILKQYQKEVNELHAKRLARNANPLALVATAEANQDPYYQTSKSQKSYGPSSKPSIPTRSQTTTTYKGKEIAKLITPPSESDSKENNDPEQAQRYKDMQKNLALIAKYFKRIYKPTHNNIRTSLNSRNKNVDTTPWYKNDNQSRQSGNHKTMNVAGARENVGSPIVQQFRIQCFNCKEFGHFAKECRKIKRIKDSTYHKEKMLLCKQAEKGVPLQADQYDWLADTNEKIDEQELEAHYSYMAKIREVPTADPGTDSKPLEHVQNDTGYNVFANDLQHSEQSESISNTCIVETDDSNVIPDSPDMCNDEIVDNAWVKHTKDQFRAPTAKDMDILIKTCLIPLALKSQNDSFIFVHELKQEMHADLKYVESLKKEIDELESDKAEFSNMYDMILATQTRAPQSPQTFRNTNPRMSNSTGVNHKINVRRPQLRINQTKDKVVPKNSQVKLKKTQVEDHPRIPSISNKIKSVTACNDSLNSIILNANDVWATCGKCLVDSDHFARVTKMLNTVNTRTKKPNIVPISTRKPKVYANKSVATPIRKNLHRSPPLRNQKVTIGCCMRNLMHEAMTFDHNSLELEIHDHSNEPFSSNLVPKFVPLANSYITTRVRITIPPSHNNAESIHYQSLLYPSNLLMDCPAHNVLTGLAVLRVTAAFENFALAALTDFMPYFINIALGTMFLLGKGLPIPVVLIPGYPALPSKVSSLVVAVTLHLGLVKSNSFFVGHV</sequence>
<feature type="region of interest" description="Disordered" evidence="2">
    <location>
        <begin position="627"/>
        <end position="656"/>
    </location>
</feature>
<organism evidence="4">
    <name type="scientific">Tanacetum cinerariifolium</name>
    <name type="common">Dalmatian daisy</name>
    <name type="synonym">Chrysanthemum cinerariifolium</name>
    <dbReference type="NCBI Taxonomy" id="118510"/>
    <lineage>
        <taxon>Eukaryota</taxon>
        <taxon>Viridiplantae</taxon>
        <taxon>Streptophyta</taxon>
        <taxon>Embryophyta</taxon>
        <taxon>Tracheophyta</taxon>
        <taxon>Spermatophyta</taxon>
        <taxon>Magnoliopsida</taxon>
        <taxon>eudicotyledons</taxon>
        <taxon>Gunneridae</taxon>
        <taxon>Pentapetalae</taxon>
        <taxon>asterids</taxon>
        <taxon>campanulids</taxon>
        <taxon>Asterales</taxon>
        <taxon>Asteraceae</taxon>
        <taxon>Asteroideae</taxon>
        <taxon>Anthemideae</taxon>
        <taxon>Anthemidinae</taxon>
        <taxon>Tanacetum</taxon>
    </lineage>
</organism>
<feature type="compositionally biased region" description="Polar residues" evidence="2">
    <location>
        <begin position="627"/>
        <end position="640"/>
    </location>
</feature>
<feature type="region of interest" description="Disordered" evidence="2">
    <location>
        <begin position="97"/>
        <end position="119"/>
    </location>
</feature>
<name>A0A6L2KB02_TANCI</name>
<dbReference type="InterPro" id="IPR036875">
    <property type="entry name" value="Znf_CCHC_sf"/>
</dbReference>
<evidence type="ECO:0000256" key="1">
    <source>
        <dbReference type="PROSITE-ProRule" id="PRU00047"/>
    </source>
</evidence>
<dbReference type="Pfam" id="PF00098">
    <property type="entry name" value="zf-CCHC"/>
    <property type="match status" value="1"/>
</dbReference>
<dbReference type="SUPFAM" id="SSF57756">
    <property type="entry name" value="Retrovirus zinc finger-like domains"/>
    <property type="match status" value="1"/>
</dbReference>
<evidence type="ECO:0000259" key="3">
    <source>
        <dbReference type="PROSITE" id="PS50158"/>
    </source>
</evidence>
<dbReference type="EMBL" id="BKCJ010002151">
    <property type="protein sequence ID" value="GEU46628.1"/>
    <property type="molecule type" value="Genomic_DNA"/>
</dbReference>
<evidence type="ECO:0000313" key="4">
    <source>
        <dbReference type="EMBL" id="GEU46628.1"/>
    </source>
</evidence>
<feature type="compositionally biased region" description="Basic and acidic residues" evidence="2">
    <location>
        <begin position="588"/>
        <end position="598"/>
    </location>
</feature>
<dbReference type="GO" id="GO:0008270">
    <property type="term" value="F:zinc ion binding"/>
    <property type="evidence" value="ECO:0007669"/>
    <property type="project" value="UniProtKB-KW"/>
</dbReference>
<feature type="region of interest" description="Disordered" evidence="2">
    <location>
        <begin position="545"/>
        <end position="598"/>
    </location>
</feature>
<keyword evidence="1" id="KW-0863">Zinc-finger</keyword>
<proteinExistence type="predicted"/>
<dbReference type="GO" id="GO:0003676">
    <property type="term" value="F:nucleic acid binding"/>
    <property type="evidence" value="ECO:0007669"/>
    <property type="project" value="InterPro"/>
</dbReference>
<reference evidence="4" key="1">
    <citation type="journal article" date="2019" name="Sci. Rep.">
        <title>Draft genome of Tanacetum cinerariifolium, the natural source of mosquito coil.</title>
        <authorList>
            <person name="Yamashiro T."/>
            <person name="Shiraishi A."/>
            <person name="Satake H."/>
            <person name="Nakayama K."/>
        </authorList>
    </citation>
    <scope>NUCLEOTIDE SEQUENCE</scope>
</reference>
<dbReference type="PROSITE" id="PS50158">
    <property type="entry name" value="ZF_CCHC"/>
    <property type="match status" value="1"/>
</dbReference>
<dbReference type="SMART" id="SM00343">
    <property type="entry name" value="ZnF_C2HC"/>
    <property type="match status" value="1"/>
</dbReference>
<dbReference type="AlphaFoldDB" id="A0A6L2KB02"/>
<dbReference type="InterPro" id="IPR001878">
    <property type="entry name" value="Znf_CCHC"/>
</dbReference>
<feature type="region of interest" description="Disordered" evidence="2">
    <location>
        <begin position="905"/>
        <end position="925"/>
    </location>
</feature>
<keyword evidence="1" id="KW-0479">Metal-binding</keyword>
<evidence type="ECO:0000256" key="2">
    <source>
        <dbReference type="SAM" id="MobiDB-lite"/>
    </source>
</evidence>
<feature type="domain" description="CCHC-type" evidence="3">
    <location>
        <begin position="680"/>
        <end position="695"/>
    </location>
</feature>
<protein>
    <recommendedName>
        <fullName evidence="3">CCHC-type domain-containing protein</fullName>
    </recommendedName>
</protein>
<comment type="caution">
    <text evidence="4">The sequence shown here is derived from an EMBL/GenBank/DDBJ whole genome shotgun (WGS) entry which is preliminary data.</text>
</comment>